<organism evidence="1 2">
    <name type="scientific">Gelidibacter algens</name>
    <dbReference type="NCBI Taxonomy" id="49280"/>
    <lineage>
        <taxon>Bacteria</taxon>
        <taxon>Pseudomonadati</taxon>
        <taxon>Bacteroidota</taxon>
        <taxon>Flavobacteriia</taxon>
        <taxon>Flavobacteriales</taxon>
        <taxon>Flavobacteriaceae</taxon>
        <taxon>Gelidibacter</taxon>
    </lineage>
</organism>
<evidence type="ECO:0000313" key="2">
    <source>
        <dbReference type="Proteomes" id="UP000248987"/>
    </source>
</evidence>
<accession>A0A327RM18</accession>
<dbReference type="EMBL" id="QLLQ01000037">
    <property type="protein sequence ID" value="RAJ17521.1"/>
    <property type="molecule type" value="Genomic_DNA"/>
</dbReference>
<sequence length="61" mass="6992">MSEELRVLCCFCGKDSTFHNSIEITIQCDKNTDEVQAVYAHAKCLNKVLHRSVPRGFEFKT</sequence>
<dbReference type="Proteomes" id="UP000248987">
    <property type="component" value="Unassembled WGS sequence"/>
</dbReference>
<protein>
    <submittedName>
        <fullName evidence="1">Uncharacterized protein</fullName>
    </submittedName>
</protein>
<evidence type="ECO:0000313" key="1">
    <source>
        <dbReference type="EMBL" id="RAJ17521.1"/>
    </source>
</evidence>
<gene>
    <name evidence="1" type="ORF">LX77_03880</name>
</gene>
<dbReference type="AlphaFoldDB" id="A0A327RM18"/>
<reference evidence="1 2" key="1">
    <citation type="submission" date="2018-06" db="EMBL/GenBank/DDBJ databases">
        <title>Genomic Encyclopedia of Archaeal and Bacterial Type Strains, Phase II (KMG-II): from individual species to whole genera.</title>
        <authorList>
            <person name="Goeker M."/>
        </authorList>
    </citation>
    <scope>NUCLEOTIDE SEQUENCE [LARGE SCALE GENOMIC DNA]</scope>
    <source>
        <strain evidence="1 2">DSM 12408</strain>
    </source>
</reference>
<proteinExistence type="predicted"/>
<comment type="caution">
    <text evidence="1">The sequence shown here is derived from an EMBL/GenBank/DDBJ whole genome shotgun (WGS) entry which is preliminary data.</text>
</comment>
<keyword evidence="2" id="KW-1185">Reference proteome</keyword>
<name>A0A327RM18_9FLAO</name>